<dbReference type="Gene3D" id="3.40.720.10">
    <property type="entry name" value="Alkaline Phosphatase, subunit A"/>
    <property type="match status" value="1"/>
</dbReference>
<dbReference type="InterPro" id="IPR002591">
    <property type="entry name" value="Phosphodiest/P_Trfase"/>
</dbReference>
<dbReference type="SUPFAM" id="SSF56988">
    <property type="entry name" value="Anthrax protective antigen"/>
    <property type="match status" value="1"/>
</dbReference>
<keyword evidence="1" id="KW-0732">Signal</keyword>
<organism evidence="3 4">
    <name type="scientific">Parabacteroides goldsteinii DSM 19448 = WAL 12034</name>
    <dbReference type="NCBI Taxonomy" id="927665"/>
    <lineage>
        <taxon>Bacteria</taxon>
        <taxon>Pseudomonadati</taxon>
        <taxon>Bacteroidota</taxon>
        <taxon>Bacteroidia</taxon>
        <taxon>Bacteroidales</taxon>
        <taxon>Tannerellaceae</taxon>
        <taxon>Parabacteroides</taxon>
    </lineage>
</organism>
<dbReference type="EMBL" id="AQHV01000006">
    <property type="protein sequence ID" value="KKB58195.1"/>
    <property type="molecule type" value="Genomic_DNA"/>
</dbReference>
<dbReference type="AlphaFoldDB" id="A0A0F5JKU7"/>
<comment type="caution">
    <text evidence="3">The sequence shown here is derived from an EMBL/GenBank/DDBJ whole genome shotgun (WGS) entry which is preliminary data.</text>
</comment>
<gene>
    <name evidence="3" type="ORF">HMPREF1535_01016</name>
</gene>
<dbReference type="Gene3D" id="3.90.182.10">
    <property type="entry name" value="Toxin - Anthrax Protective Antigen,domain 1"/>
    <property type="match status" value="1"/>
</dbReference>
<dbReference type="PROSITE" id="PS51257">
    <property type="entry name" value="PROKAR_LIPOPROTEIN"/>
    <property type="match status" value="1"/>
</dbReference>
<sequence>MENRLNKIVILLCASLFLFACRQGNDRTPTGIKHIFVVGIDAMSTQGLEKANTPNMDYMIKNGAVCRSVRTVIPSSSSSNWASMLAGAGVEVHGVTSNDWEPDNYSVKPVGITEYGIFPTVVNVVHKQLPDAKIGMIYHWSGFGRLFEKNVATVDKSYETEIKTAEALAEYIRTEKPAFTFTQLDDVDHYGHAYGHMTEKYLESIHNADKCVGMVLQAVKDAGIENESVVMVVADHGGIGYGHGGQSWEEMTVPFILYGKGIKKGYEIQEQTYMYDVGPTIVFALGLEAPYAWTGRPMKTAFEGFESKPDPVIVKKLSYGPLINGGRHLFAQAGGLFIDKDVEVVIEPYNAGDRVYYTLDGSMPTKQSTLYETPFNLNKTTVVRAKSYSDGGNESLISDGYFRILKKNPDNGINVSFYRGKNWSVLPIFKNEKVVSQWVTDEIQADTEQIQKLLIPGERPTFGLVYTTYLQIDKIGKYSFYLQSDDGSKLYVDGQKVVDNDGGHGVIEKEGSIELTEGRHILTVEFFNNGGGFWIDAFYKGPGIPKQIIPADKLFRKAN</sequence>
<evidence type="ECO:0000259" key="2">
    <source>
        <dbReference type="PROSITE" id="PS51820"/>
    </source>
</evidence>
<protein>
    <recommendedName>
        <fullName evidence="2">PA14 domain-containing protein</fullName>
    </recommendedName>
</protein>
<feature type="domain" description="PA14" evidence="2">
    <location>
        <begin position="408"/>
        <end position="553"/>
    </location>
</feature>
<name>A0A0F5JKU7_9BACT</name>
<dbReference type="STRING" id="927665.HMPREF1535_01016"/>
<dbReference type="CDD" id="cd00016">
    <property type="entry name" value="ALP_like"/>
    <property type="match status" value="1"/>
</dbReference>
<dbReference type="Pfam" id="PF13290">
    <property type="entry name" value="CHB_HEX_C_1"/>
    <property type="match status" value="1"/>
</dbReference>
<dbReference type="SMART" id="SM00758">
    <property type="entry name" value="PA14"/>
    <property type="match status" value="1"/>
</dbReference>
<dbReference type="PANTHER" id="PTHR10151:SF120">
    <property type="entry name" value="BIS(5'-ADENOSYL)-TRIPHOSPHATASE"/>
    <property type="match status" value="1"/>
</dbReference>
<dbReference type="HOGENOM" id="CLU_495905_0_0_10"/>
<evidence type="ECO:0000313" key="3">
    <source>
        <dbReference type="EMBL" id="KKB58195.1"/>
    </source>
</evidence>
<dbReference type="Pfam" id="PF01663">
    <property type="entry name" value="Phosphodiest"/>
    <property type="match status" value="1"/>
</dbReference>
<accession>A0A0F5JKU7</accession>
<dbReference type="GO" id="GO:0016787">
    <property type="term" value="F:hydrolase activity"/>
    <property type="evidence" value="ECO:0007669"/>
    <property type="project" value="UniProtKB-ARBA"/>
</dbReference>
<dbReference type="SUPFAM" id="SSF53649">
    <property type="entry name" value="Alkaline phosphatase-like"/>
    <property type="match status" value="1"/>
</dbReference>
<reference evidence="3 4" key="1">
    <citation type="submission" date="2013-04" db="EMBL/GenBank/DDBJ databases">
        <title>The Genome Sequence of Parabacteroides goldsteinii DSM 19448.</title>
        <authorList>
            <consortium name="The Broad Institute Genomics Platform"/>
            <person name="Earl A."/>
            <person name="Ward D."/>
            <person name="Feldgarden M."/>
            <person name="Gevers D."/>
            <person name="Martens E."/>
            <person name="Sakamoto M."/>
            <person name="Benno Y."/>
            <person name="Song Y."/>
            <person name="Liu C."/>
            <person name="Lee J."/>
            <person name="Bolanos M."/>
            <person name="Vaisanen M.L."/>
            <person name="Finegold S.M."/>
            <person name="Walker B."/>
            <person name="Young S."/>
            <person name="Zeng Q."/>
            <person name="Gargeya S."/>
            <person name="Fitzgerald M."/>
            <person name="Haas B."/>
            <person name="Abouelleil A."/>
            <person name="Allen A.W."/>
            <person name="Alvarado L."/>
            <person name="Arachchi H.M."/>
            <person name="Berlin A.M."/>
            <person name="Chapman S.B."/>
            <person name="Gainer-Dewar J."/>
            <person name="Goldberg J."/>
            <person name="Griggs A."/>
            <person name="Gujja S."/>
            <person name="Hansen M."/>
            <person name="Howarth C."/>
            <person name="Imamovic A."/>
            <person name="Ireland A."/>
            <person name="Larimer J."/>
            <person name="McCowan C."/>
            <person name="Murphy C."/>
            <person name="Pearson M."/>
            <person name="Poon T.W."/>
            <person name="Priest M."/>
            <person name="Roberts A."/>
            <person name="Saif S."/>
            <person name="Shea T."/>
            <person name="Sisk P."/>
            <person name="Sykes S."/>
            <person name="Wortman J."/>
            <person name="Nusbaum C."/>
            <person name="Birren B."/>
        </authorList>
    </citation>
    <scope>NUCLEOTIDE SEQUENCE [LARGE SCALE GENOMIC DNA]</scope>
    <source>
        <strain evidence="3 4">DSM 19448</strain>
    </source>
</reference>
<feature type="signal peptide" evidence="1">
    <location>
        <begin position="1"/>
        <end position="20"/>
    </location>
</feature>
<dbReference type="PROSITE" id="PS51820">
    <property type="entry name" value="PA14"/>
    <property type="match status" value="1"/>
</dbReference>
<evidence type="ECO:0000313" key="4">
    <source>
        <dbReference type="Proteomes" id="UP000033047"/>
    </source>
</evidence>
<dbReference type="RefSeq" id="WP_046145459.1">
    <property type="nucleotide sequence ID" value="NZ_KQ033912.1"/>
</dbReference>
<dbReference type="Pfam" id="PF07691">
    <property type="entry name" value="PA14"/>
    <property type="match status" value="1"/>
</dbReference>
<feature type="chain" id="PRO_5002489612" description="PA14 domain-containing protein" evidence="1">
    <location>
        <begin position="21"/>
        <end position="559"/>
    </location>
</feature>
<evidence type="ECO:0000256" key="1">
    <source>
        <dbReference type="SAM" id="SignalP"/>
    </source>
</evidence>
<dbReference type="InterPro" id="IPR017850">
    <property type="entry name" value="Alkaline_phosphatase_core_sf"/>
</dbReference>
<dbReference type="InterPro" id="IPR037524">
    <property type="entry name" value="PA14/GLEYA"/>
</dbReference>
<dbReference type="PATRIC" id="fig|927665.4.peg.1038"/>
<dbReference type="InterPro" id="IPR059177">
    <property type="entry name" value="GH29D-like_dom"/>
</dbReference>
<dbReference type="Proteomes" id="UP000033047">
    <property type="component" value="Unassembled WGS sequence"/>
</dbReference>
<proteinExistence type="predicted"/>
<dbReference type="PANTHER" id="PTHR10151">
    <property type="entry name" value="ECTONUCLEOTIDE PYROPHOSPHATASE/PHOSPHODIESTERASE"/>
    <property type="match status" value="1"/>
</dbReference>
<dbReference type="InterPro" id="IPR011658">
    <property type="entry name" value="PA14_dom"/>
</dbReference>